<dbReference type="OrthoDB" id="8193815at2759"/>
<keyword evidence="3" id="KW-1185">Reference proteome</keyword>
<proteinExistence type="predicted"/>
<comment type="caution">
    <text evidence="2">The sequence shown here is derived from an EMBL/GenBank/DDBJ whole genome shotgun (WGS) entry which is preliminary data.</text>
</comment>
<organism evidence="2 3">
    <name type="scientific">Pararge aegeria aegeria</name>
    <dbReference type="NCBI Taxonomy" id="348720"/>
    <lineage>
        <taxon>Eukaryota</taxon>
        <taxon>Metazoa</taxon>
        <taxon>Ecdysozoa</taxon>
        <taxon>Arthropoda</taxon>
        <taxon>Hexapoda</taxon>
        <taxon>Insecta</taxon>
        <taxon>Pterygota</taxon>
        <taxon>Neoptera</taxon>
        <taxon>Endopterygota</taxon>
        <taxon>Lepidoptera</taxon>
        <taxon>Glossata</taxon>
        <taxon>Ditrysia</taxon>
        <taxon>Papilionoidea</taxon>
        <taxon>Nymphalidae</taxon>
        <taxon>Satyrinae</taxon>
        <taxon>Satyrini</taxon>
        <taxon>Parargina</taxon>
        <taxon>Pararge</taxon>
    </lineage>
</organism>
<gene>
    <name evidence="2" type="primary">jg12916</name>
    <name evidence="2" type="ORF">PAEG_LOCUS21088</name>
</gene>
<reference evidence="2" key="1">
    <citation type="submission" date="2022-03" db="EMBL/GenBank/DDBJ databases">
        <authorList>
            <person name="Lindestad O."/>
        </authorList>
    </citation>
    <scope>NUCLEOTIDE SEQUENCE</scope>
</reference>
<name>A0A8S4S6W5_9NEOP</name>
<evidence type="ECO:0000313" key="2">
    <source>
        <dbReference type="EMBL" id="CAH2245408.1"/>
    </source>
</evidence>
<evidence type="ECO:0000313" key="3">
    <source>
        <dbReference type="Proteomes" id="UP000838756"/>
    </source>
</evidence>
<accession>A0A8S4S6W5</accession>
<evidence type="ECO:0000256" key="1">
    <source>
        <dbReference type="SAM" id="MobiDB-lite"/>
    </source>
</evidence>
<protein>
    <submittedName>
        <fullName evidence="2">Jg12916 protein</fullName>
    </submittedName>
</protein>
<sequence>MDNLESESITNQPGKHLYGQLMYSTTHNHLKKWRYSDLSRWFISLLHPNSTRACFGSAPVIKIEYFGVSRYSTGTHAKIADLEDGRGVAGVTILSRLLGLPGQGWRERETDGKGWRRPLPKNGHSN</sequence>
<dbReference type="Proteomes" id="UP000838756">
    <property type="component" value="Unassembled WGS sequence"/>
</dbReference>
<dbReference type="AlphaFoldDB" id="A0A8S4S6W5"/>
<feature type="region of interest" description="Disordered" evidence="1">
    <location>
        <begin position="103"/>
        <end position="126"/>
    </location>
</feature>
<feature type="compositionally biased region" description="Basic and acidic residues" evidence="1">
    <location>
        <begin position="105"/>
        <end position="114"/>
    </location>
</feature>
<dbReference type="EMBL" id="CAKXAJ010025906">
    <property type="protein sequence ID" value="CAH2245408.1"/>
    <property type="molecule type" value="Genomic_DNA"/>
</dbReference>